<keyword evidence="4 8" id="KW-0812">Transmembrane</keyword>
<protein>
    <submittedName>
        <fullName evidence="10">Aquaporin-10</fullName>
    </submittedName>
</protein>
<keyword evidence="5 9" id="KW-1133">Transmembrane helix</keyword>
<comment type="similarity">
    <text evidence="2 8">Belongs to the MIP/aquaporin (TC 1.A.8) family.</text>
</comment>
<dbReference type="Gene3D" id="1.20.1080.10">
    <property type="entry name" value="Glycerol uptake facilitator protein"/>
    <property type="match status" value="1"/>
</dbReference>
<dbReference type="GO" id="GO:0015254">
    <property type="term" value="F:glycerol channel activity"/>
    <property type="evidence" value="ECO:0007669"/>
    <property type="project" value="TreeGrafter"/>
</dbReference>
<keyword evidence="11" id="KW-1185">Reference proteome</keyword>
<dbReference type="SUPFAM" id="SSF81338">
    <property type="entry name" value="Aquaporin-like"/>
    <property type="match status" value="1"/>
</dbReference>
<evidence type="ECO:0000256" key="9">
    <source>
        <dbReference type="SAM" id="Phobius"/>
    </source>
</evidence>
<feature type="transmembrane region" description="Helical" evidence="9">
    <location>
        <begin position="161"/>
        <end position="184"/>
    </location>
</feature>
<evidence type="ECO:0000256" key="2">
    <source>
        <dbReference type="ARBA" id="ARBA00006175"/>
    </source>
</evidence>
<dbReference type="AlphaFoldDB" id="A0AAV4N5H8"/>
<feature type="transmembrane region" description="Helical" evidence="9">
    <location>
        <begin position="75"/>
        <end position="94"/>
    </location>
</feature>
<evidence type="ECO:0000256" key="3">
    <source>
        <dbReference type="ARBA" id="ARBA00022448"/>
    </source>
</evidence>
<sequence>MTSRTRIFGDAAFAQARLEGRKVADDVFAVVWAWGVAVMLGVATCANVSGGHINPAVTVAFATLGKFPWKKVGHYLLAQHLGAFVASAVLFITYKDALDHYDINRTVIGENSTAFIWATYPKSYVSIMSCFLDQIVGTGLLMFTALAIVDTKNLNMPKWMHPVFLGFMISALAMCFGANCMAPLNPARDFATRAFTAVAGYGAETFSHRNYWWVGLVGPHVGAIVGGWLYYLGVELHWPETREDEKIGEHHELTVALNSSNGKSDSRKASPESLLNLGIQSTEILW</sequence>
<feature type="transmembrane region" description="Helical" evidence="9">
    <location>
        <begin position="211"/>
        <end position="232"/>
    </location>
</feature>
<keyword evidence="6 9" id="KW-0472">Membrane</keyword>
<dbReference type="Proteomes" id="UP001054945">
    <property type="component" value="Unassembled WGS sequence"/>
</dbReference>
<accession>A0AAV4N5H8</accession>
<dbReference type="GO" id="GO:0015250">
    <property type="term" value="F:water channel activity"/>
    <property type="evidence" value="ECO:0007669"/>
    <property type="project" value="TreeGrafter"/>
</dbReference>
<dbReference type="PROSITE" id="PS00221">
    <property type="entry name" value="MIP"/>
    <property type="match status" value="1"/>
</dbReference>
<evidence type="ECO:0000256" key="7">
    <source>
        <dbReference type="ARBA" id="ARBA00045280"/>
    </source>
</evidence>
<dbReference type="GO" id="GO:0016323">
    <property type="term" value="C:basolateral plasma membrane"/>
    <property type="evidence" value="ECO:0007669"/>
    <property type="project" value="TreeGrafter"/>
</dbReference>
<comment type="function">
    <text evidence="7">Aquaglyceroporin that may modulate the water content and osmolytes during anhydrobiosis.</text>
</comment>
<evidence type="ECO:0000313" key="10">
    <source>
        <dbReference type="EMBL" id="GIX78941.1"/>
    </source>
</evidence>
<evidence type="ECO:0000313" key="11">
    <source>
        <dbReference type="Proteomes" id="UP001054945"/>
    </source>
</evidence>
<feature type="transmembrane region" description="Helical" evidence="9">
    <location>
        <begin position="124"/>
        <end position="149"/>
    </location>
</feature>
<dbReference type="InterPro" id="IPR023271">
    <property type="entry name" value="Aquaporin-like"/>
</dbReference>
<dbReference type="Pfam" id="PF00230">
    <property type="entry name" value="MIP"/>
    <property type="match status" value="1"/>
</dbReference>
<keyword evidence="3 8" id="KW-0813">Transport</keyword>
<evidence type="ECO:0000256" key="8">
    <source>
        <dbReference type="RuleBase" id="RU000477"/>
    </source>
</evidence>
<dbReference type="PANTHER" id="PTHR43829:SF9">
    <property type="entry name" value="AQUAPORIN-9"/>
    <property type="match status" value="1"/>
</dbReference>
<dbReference type="InterPro" id="IPR050363">
    <property type="entry name" value="MIP/Aquaporin"/>
</dbReference>
<evidence type="ECO:0000256" key="1">
    <source>
        <dbReference type="ARBA" id="ARBA00004141"/>
    </source>
</evidence>
<dbReference type="PANTHER" id="PTHR43829">
    <property type="entry name" value="AQUAPORIN OR AQUAGLYCEROPORIN RELATED"/>
    <property type="match status" value="1"/>
</dbReference>
<gene>
    <name evidence="10" type="primary">AQP10</name>
    <name evidence="10" type="ORF">CEXT_371721</name>
</gene>
<organism evidence="10 11">
    <name type="scientific">Caerostris extrusa</name>
    <name type="common">Bark spider</name>
    <name type="synonym">Caerostris bankana</name>
    <dbReference type="NCBI Taxonomy" id="172846"/>
    <lineage>
        <taxon>Eukaryota</taxon>
        <taxon>Metazoa</taxon>
        <taxon>Ecdysozoa</taxon>
        <taxon>Arthropoda</taxon>
        <taxon>Chelicerata</taxon>
        <taxon>Arachnida</taxon>
        <taxon>Araneae</taxon>
        <taxon>Araneomorphae</taxon>
        <taxon>Entelegynae</taxon>
        <taxon>Araneoidea</taxon>
        <taxon>Araneidae</taxon>
        <taxon>Caerostris</taxon>
    </lineage>
</organism>
<evidence type="ECO:0000256" key="5">
    <source>
        <dbReference type="ARBA" id="ARBA00022989"/>
    </source>
</evidence>
<evidence type="ECO:0000256" key="4">
    <source>
        <dbReference type="ARBA" id="ARBA00022692"/>
    </source>
</evidence>
<dbReference type="InterPro" id="IPR000425">
    <property type="entry name" value="MIP"/>
</dbReference>
<evidence type="ECO:0000256" key="6">
    <source>
        <dbReference type="ARBA" id="ARBA00023136"/>
    </source>
</evidence>
<name>A0AAV4N5H8_CAEEX</name>
<reference evidence="10 11" key="1">
    <citation type="submission" date="2021-06" db="EMBL/GenBank/DDBJ databases">
        <title>Caerostris extrusa draft genome.</title>
        <authorList>
            <person name="Kono N."/>
            <person name="Arakawa K."/>
        </authorList>
    </citation>
    <scope>NUCLEOTIDE SEQUENCE [LARGE SCALE GENOMIC DNA]</scope>
</reference>
<dbReference type="PRINTS" id="PR00783">
    <property type="entry name" value="MINTRINSICP"/>
</dbReference>
<dbReference type="EMBL" id="BPLR01020451">
    <property type="protein sequence ID" value="GIX78941.1"/>
    <property type="molecule type" value="Genomic_DNA"/>
</dbReference>
<comment type="subcellular location">
    <subcellularLocation>
        <location evidence="1">Membrane</location>
        <topology evidence="1">Multi-pass membrane protein</topology>
    </subcellularLocation>
</comment>
<comment type="caution">
    <text evidence="10">The sequence shown here is derived from an EMBL/GenBank/DDBJ whole genome shotgun (WGS) entry which is preliminary data.</text>
</comment>
<dbReference type="InterPro" id="IPR022357">
    <property type="entry name" value="MIP_CS"/>
</dbReference>
<proteinExistence type="inferred from homology"/>